<feature type="non-terminal residue" evidence="1">
    <location>
        <position position="1"/>
    </location>
</feature>
<evidence type="ECO:0000313" key="1">
    <source>
        <dbReference type="EMBL" id="RDX91078.1"/>
    </source>
</evidence>
<organism evidence="1 2">
    <name type="scientific">Mucuna pruriens</name>
    <name type="common">Velvet bean</name>
    <name type="synonym">Dolichos pruriens</name>
    <dbReference type="NCBI Taxonomy" id="157652"/>
    <lineage>
        <taxon>Eukaryota</taxon>
        <taxon>Viridiplantae</taxon>
        <taxon>Streptophyta</taxon>
        <taxon>Embryophyta</taxon>
        <taxon>Tracheophyta</taxon>
        <taxon>Spermatophyta</taxon>
        <taxon>Magnoliopsida</taxon>
        <taxon>eudicotyledons</taxon>
        <taxon>Gunneridae</taxon>
        <taxon>Pentapetalae</taxon>
        <taxon>rosids</taxon>
        <taxon>fabids</taxon>
        <taxon>Fabales</taxon>
        <taxon>Fabaceae</taxon>
        <taxon>Papilionoideae</taxon>
        <taxon>50 kb inversion clade</taxon>
        <taxon>NPAAA clade</taxon>
        <taxon>indigoferoid/millettioid clade</taxon>
        <taxon>Phaseoleae</taxon>
        <taxon>Mucuna</taxon>
    </lineage>
</organism>
<proteinExistence type="predicted"/>
<comment type="caution">
    <text evidence="1">The sequence shown here is derived from an EMBL/GenBank/DDBJ whole genome shotgun (WGS) entry which is preliminary data.</text>
</comment>
<name>A0A371GKL3_MUCPR</name>
<protein>
    <submittedName>
        <fullName evidence="1">Uncharacterized protein</fullName>
    </submittedName>
</protein>
<dbReference type="Proteomes" id="UP000257109">
    <property type="component" value="Unassembled WGS sequence"/>
</dbReference>
<keyword evidence="2" id="KW-1185">Reference proteome</keyword>
<dbReference type="OrthoDB" id="115435at2759"/>
<reference evidence="1" key="1">
    <citation type="submission" date="2018-05" db="EMBL/GenBank/DDBJ databases">
        <title>Draft genome of Mucuna pruriens seed.</title>
        <authorList>
            <person name="Nnadi N.E."/>
            <person name="Vos R."/>
            <person name="Hasami M.H."/>
            <person name="Devisetty U.K."/>
            <person name="Aguiy J.C."/>
        </authorList>
    </citation>
    <scope>NUCLEOTIDE SEQUENCE [LARGE SCALE GENOMIC DNA]</scope>
    <source>
        <strain evidence="1">JCA_2017</strain>
    </source>
</reference>
<accession>A0A371GKL3</accession>
<dbReference type="EMBL" id="QJKJ01005209">
    <property type="protein sequence ID" value="RDX91078.1"/>
    <property type="molecule type" value="Genomic_DNA"/>
</dbReference>
<dbReference type="AlphaFoldDB" id="A0A371GKL3"/>
<evidence type="ECO:0000313" key="2">
    <source>
        <dbReference type="Proteomes" id="UP000257109"/>
    </source>
</evidence>
<gene>
    <name evidence="1" type="ORF">CR513_27008</name>
</gene>
<sequence>MRTPRSIRKRILRKEFKVGQKVLLFRSRLRLTTGKLRSRWDGPYVVTNVFSYGNSQRSSCCTWKRKEKNILKIKIRGGSKSFLRRVTMGTLEEGRVSSP</sequence>